<sequence>MKKFKALLATSALALAIPFGLVQAESDSVEQQGSAQETQVLNQDSQAFSIFTEDVNQKLLDIYSKYDLNQPFSEEDAAYVKSHTIPVNPGEFSTLAVKSSSFYGKGSGVFSSVETSGTVTVDIGVINNQVDVNMVTRDTTSKYHSYIGNNLQFTAIGLIGSDGLGKVADFDLPSSTSNGNYDKLVGTKKFVASVAYYSAVPTGKVSDPGNTQTINVTMN</sequence>
<feature type="chain" id="PRO_5038669699" evidence="1">
    <location>
        <begin position="25"/>
        <end position="219"/>
    </location>
</feature>
<feature type="signal peptide" evidence="1">
    <location>
        <begin position="1"/>
        <end position="24"/>
    </location>
</feature>
<dbReference type="Proteomes" id="UP000682811">
    <property type="component" value="Unassembled WGS sequence"/>
</dbReference>
<proteinExistence type="predicted"/>
<organism evidence="2 3">
    <name type="scientific">Paenibacillus azoreducens</name>
    <dbReference type="NCBI Taxonomy" id="116718"/>
    <lineage>
        <taxon>Bacteria</taxon>
        <taxon>Bacillati</taxon>
        <taxon>Bacillota</taxon>
        <taxon>Bacilli</taxon>
        <taxon>Bacillales</taxon>
        <taxon>Paenibacillaceae</taxon>
        <taxon>Paenibacillus</taxon>
    </lineage>
</organism>
<keyword evidence="1" id="KW-0732">Signal</keyword>
<gene>
    <name evidence="2" type="ORF">J34TS1_35570</name>
</gene>
<evidence type="ECO:0000313" key="2">
    <source>
        <dbReference type="EMBL" id="GIO48792.1"/>
    </source>
</evidence>
<name>A0A920CTW1_9BACL</name>
<reference evidence="2 3" key="1">
    <citation type="submission" date="2021-03" db="EMBL/GenBank/DDBJ databases">
        <title>Antimicrobial resistance genes in bacteria isolated from Japanese honey, and their potential for conferring macrolide and lincosamide resistance in the American foulbrood pathogen Paenibacillus larvae.</title>
        <authorList>
            <person name="Okamoto M."/>
            <person name="Kumagai M."/>
            <person name="Kanamori H."/>
            <person name="Takamatsu D."/>
        </authorList>
    </citation>
    <scope>NUCLEOTIDE SEQUENCE [LARGE SCALE GENOMIC DNA]</scope>
    <source>
        <strain evidence="2 3">J34TS1</strain>
    </source>
</reference>
<dbReference type="EMBL" id="BORT01000016">
    <property type="protein sequence ID" value="GIO48792.1"/>
    <property type="molecule type" value="Genomic_DNA"/>
</dbReference>
<evidence type="ECO:0000313" key="3">
    <source>
        <dbReference type="Proteomes" id="UP000682811"/>
    </source>
</evidence>
<protein>
    <submittedName>
        <fullName evidence="2">Uncharacterized protein</fullName>
    </submittedName>
</protein>
<accession>A0A920CTW1</accession>
<dbReference type="RefSeq" id="WP_212979411.1">
    <property type="nucleotide sequence ID" value="NZ_AP025343.1"/>
</dbReference>
<dbReference type="AlphaFoldDB" id="A0A920CTW1"/>
<comment type="caution">
    <text evidence="2">The sequence shown here is derived from an EMBL/GenBank/DDBJ whole genome shotgun (WGS) entry which is preliminary data.</text>
</comment>
<keyword evidence="3" id="KW-1185">Reference proteome</keyword>
<evidence type="ECO:0000256" key="1">
    <source>
        <dbReference type="SAM" id="SignalP"/>
    </source>
</evidence>